<dbReference type="AlphaFoldDB" id="A0A843VMV7"/>
<dbReference type="OrthoDB" id="1738459at2759"/>
<name>A0A843VMV7_COLES</name>
<dbReference type="EMBL" id="NMUH01002033">
    <property type="protein sequence ID" value="MQL97325.1"/>
    <property type="molecule type" value="Genomic_DNA"/>
</dbReference>
<keyword evidence="3" id="KW-1185">Reference proteome</keyword>
<accession>A0A843VMV7</accession>
<evidence type="ECO:0000313" key="2">
    <source>
        <dbReference type="EMBL" id="MQL97325.1"/>
    </source>
</evidence>
<feature type="compositionally biased region" description="Polar residues" evidence="1">
    <location>
        <begin position="489"/>
        <end position="500"/>
    </location>
</feature>
<comment type="caution">
    <text evidence="2">The sequence shown here is derived from an EMBL/GenBank/DDBJ whole genome shotgun (WGS) entry which is preliminary data.</text>
</comment>
<evidence type="ECO:0000313" key="3">
    <source>
        <dbReference type="Proteomes" id="UP000652761"/>
    </source>
</evidence>
<protein>
    <submittedName>
        <fullName evidence="2">Uncharacterized protein</fullName>
    </submittedName>
</protein>
<sequence length="500" mass="56663">MPPPLPPVAIINTPSNQPTHFYPQQVDPTTISKLMVEQMIEMKLTKWEDGEHMAFDVYRVPPPPRLYKNEEAGGTVPSFAKFLAVEEQTKALSTPPKVQEKASNKQSSPIIGFQARTGTNDNEELKLDDVRAESRIIKLLKKIPTRFSVWEILSLSEETRKVLIIALQTPVQYGTCLAEMQVEAAVANVESITFTPEDMLLPMTTHNRPLYMRGQLNGLPLNRILVDPGVTVNILPYKIYQKYHFDVHLTPVYDIIIADEWFPPPPPGIVATEPAQTKKMEVQSCDALVYKHGVAMQIEDEEPRLILVLEGLTKPAAEIDCQTVRALKTMVISHPGGRFTVFYVAEEQPMKRDDDYKIPEETRDPLVTIMGFSDMSNTLTRLAKRQQIPFYQRLSQREMFKKLWYPSHLDREFLKITKHPELGLSLGGSYTIGMISFANQTEKSPSGVVYDDYPEERDTAEVATDTNDEPPQGDNDFSHMYSRGAPCHSGTSNSWRKQKL</sequence>
<evidence type="ECO:0000256" key="1">
    <source>
        <dbReference type="SAM" id="MobiDB-lite"/>
    </source>
</evidence>
<dbReference type="Proteomes" id="UP000652761">
    <property type="component" value="Unassembled WGS sequence"/>
</dbReference>
<organism evidence="2 3">
    <name type="scientific">Colocasia esculenta</name>
    <name type="common">Wild taro</name>
    <name type="synonym">Arum esculentum</name>
    <dbReference type="NCBI Taxonomy" id="4460"/>
    <lineage>
        <taxon>Eukaryota</taxon>
        <taxon>Viridiplantae</taxon>
        <taxon>Streptophyta</taxon>
        <taxon>Embryophyta</taxon>
        <taxon>Tracheophyta</taxon>
        <taxon>Spermatophyta</taxon>
        <taxon>Magnoliopsida</taxon>
        <taxon>Liliopsida</taxon>
        <taxon>Araceae</taxon>
        <taxon>Aroideae</taxon>
        <taxon>Colocasieae</taxon>
        <taxon>Colocasia</taxon>
    </lineage>
</organism>
<gene>
    <name evidence="2" type="ORF">Taro_030014</name>
</gene>
<feature type="region of interest" description="Disordered" evidence="1">
    <location>
        <begin position="93"/>
        <end position="117"/>
    </location>
</feature>
<proteinExistence type="predicted"/>
<feature type="region of interest" description="Disordered" evidence="1">
    <location>
        <begin position="444"/>
        <end position="500"/>
    </location>
</feature>
<reference evidence="2" key="1">
    <citation type="submission" date="2017-07" db="EMBL/GenBank/DDBJ databases">
        <title>Taro Niue Genome Assembly and Annotation.</title>
        <authorList>
            <person name="Atibalentja N."/>
            <person name="Keating K."/>
            <person name="Fields C.J."/>
        </authorList>
    </citation>
    <scope>NUCLEOTIDE SEQUENCE</scope>
    <source>
        <strain evidence="2">Niue_2</strain>
        <tissue evidence="2">Leaf</tissue>
    </source>
</reference>